<evidence type="ECO:0000313" key="2">
    <source>
        <dbReference type="EMBL" id="MCW6034762.1"/>
    </source>
</evidence>
<gene>
    <name evidence="2" type="ORF">K4A83_00525</name>
</gene>
<organism evidence="2 3">
    <name type="scientific">Spirulina subsalsa FACHB-351</name>
    <dbReference type="NCBI Taxonomy" id="234711"/>
    <lineage>
        <taxon>Bacteria</taxon>
        <taxon>Bacillati</taxon>
        <taxon>Cyanobacteriota</taxon>
        <taxon>Cyanophyceae</taxon>
        <taxon>Spirulinales</taxon>
        <taxon>Spirulinaceae</taxon>
        <taxon>Spirulina</taxon>
    </lineage>
</organism>
<dbReference type="EMBL" id="JAIHOM010000002">
    <property type="protein sequence ID" value="MCW6034762.1"/>
    <property type="molecule type" value="Genomic_DNA"/>
</dbReference>
<reference evidence="2 3" key="1">
    <citation type="submission" date="2021-08" db="EMBL/GenBank/DDBJ databases">
        <title>Draft genome sequence of Spirulina subsalsa with high tolerance to salinity and hype-accumulation of phycocyanin.</title>
        <authorList>
            <person name="Pei H."/>
            <person name="Jiang L."/>
        </authorList>
    </citation>
    <scope>NUCLEOTIDE SEQUENCE [LARGE SCALE GENOMIC DNA]</scope>
    <source>
        <strain evidence="2 3">FACHB-351</strain>
    </source>
</reference>
<dbReference type="SUPFAM" id="SSF81301">
    <property type="entry name" value="Nucleotidyltransferase"/>
    <property type="match status" value="1"/>
</dbReference>
<evidence type="ECO:0000313" key="3">
    <source>
        <dbReference type="Proteomes" id="UP001526426"/>
    </source>
</evidence>
<proteinExistence type="predicted"/>
<evidence type="ECO:0000259" key="1">
    <source>
        <dbReference type="Pfam" id="PF18765"/>
    </source>
</evidence>
<dbReference type="Proteomes" id="UP001526426">
    <property type="component" value="Unassembled WGS sequence"/>
</dbReference>
<protein>
    <submittedName>
        <fullName evidence="2">Nucleotidyltransferase domain-containing protein</fullName>
    </submittedName>
</protein>
<dbReference type="CDD" id="cd05403">
    <property type="entry name" value="NT_KNTase_like"/>
    <property type="match status" value="1"/>
</dbReference>
<dbReference type="Pfam" id="PF18765">
    <property type="entry name" value="Polbeta"/>
    <property type="match status" value="1"/>
</dbReference>
<dbReference type="Gene3D" id="3.30.460.10">
    <property type="entry name" value="Beta Polymerase, domain 2"/>
    <property type="match status" value="1"/>
</dbReference>
<sequence length="116" mass="13778">MLTIETKNDRQQLLLTELNRYLELLQNFYQPKLILLFGSMATEQVHEWSDIDLVIIKETSQRFLDRTKEVIKLLQPRVGLDVLVYTPSEFEQLCQNRAFVRHEIVGKGKVLYEQRI</sequence>
<keyword evidence="3" id="KW-1185">Reference proteome</keyword>
<name>A0ABT3KZT6_9CYAN</name>
<accession>A0ABT3KZT6</accession>
<dbReference type="RefSeq" id="WP_265262417.1">
    <property type="nucleotide sequence ID" value="NZ_JAIHOM010000002.1"/>
</dbReference>
<comment type="caution">
    <text evidence="2">The sequence shown here is derived from an EMBL/GenBank/DDBJ whole genome shotgun (WGS) entry which is preliminary data.</text>
</comment>
<dbReference type="PANTHER" id="PTHR43449">
    <property type="entry name" value="NUCLEOTIDYLTRANSFERASE"/>
    <property type="match status" value="1"/>
</dbReference>
<dbReference type="InterPro" id="IPR041633">
    <property type="entry name" value="Polbeta"/>
</dbReference>
<dbReference type="InterPro" id="IPR043519">
    <property type="entry name" value="NT_sf"/>
</dbReference>
<feature type="domain" description="Polymerase beta nucleotidyltransferase" evidence="1">
    <location>
        <begin position="23"/>
        <end position="114"/>
    </location>
</feature>
<dbReference type="PANTHER" id="PTHR43449:SF3">
    <property type="entry name" value="POLYMERASE NUCLEOTIDYL TRANSFERASE DOMAIN-CONTAINING PROTEIN"/>
    <property type="match status" value="1"/>
</dbReference>